<evidence type="ECO:0000313" key="4">
    <source>
        <dbReference type="Proteomes" id="UP000628710"/>
    </source>
</evidence>
<dbReference type="AlphaFoldDB" id="A0A934JS90"/>
<name>A0A934JS90_9GAMM</name>
<keyword evidence="1" id="KW-0175">Coiled coil</keyword>
<accession>A0A934JS90</accession>
<feature type="signal peptide" evidence="2">
    <location>
        <begin position="1"/>
        <end position="17"/>
    </location>
</feature>
<proteinExistence type="predicted"/>
<feature type="chain" id="PRO_5037918286" description="Lipoprotein" evidence="2">
    <location>
        <begin position="18"/>
        <end position="251"/>
    </location>
</feature>
<evidence type="ECO:0000256" key="1">
    <source>
        <dbReference type="SAM" id="Coils"/>
    </source>
</evidence>
<evidence type="ECO:0000313" key="3">
    <source>
        <dbReference type="EMBL" id="MBJ7537351.1"/>
    </source>
</evidence>
<comment type="caution">
    <text evidence="3">The sequence shown here is derived from an EMBL/GenBank/DDBJ whole genome shotgun (WGS) entry which is preliminary data.</text>
</comment>
<keyword evidence="4" id="KW-1185">Reference proteome</keyword>
<reference evidence="3" key="1">
    <citation type="submission" date="2020-12" db="EMBL/GenBank/DDBJ databases">
        <title>Marinomonas arctica sp. nov., a psychrotolerant bacterium isolated from the Arctic.</title>
        <authorList>
            <person name="Zhang Y."/>
        </authorList>
    </citation>
    <scope>NUCLEOTIDE SEQUENCE</scope>
    <source>
        <strain evidence="3">C1424</strain>
    </source>
</reference>
<dbReference type="Proteomes" id="UP000628710">
    <property type="component" value="Unassembled WGS sequence"/>
</dbReference>
<evidence type="ECO:0008006" key="5">
    <source>
        <dbReference type="Google" id="ProtNLM"/>
    </source>
</evidence>
<sequence length="251" mass="27888">MSLFRSGLWLATLILSACSLPMVQNSQTKQDIAISKEAAVPNDLAVSSKVVADKKVEPDTPLVAPNVSLDLLKKRDSQRLLANQHYMELKQRIGDAFKPPKQQTTASTGTDKAVEQLESYNNKASAEIDALNARVAERRNMALRGDLIQIFLSDTKISHSNTQFNAQPLVGQWIRGESRDIRLKDKLLFESTQSEDLNITYSESYQLLINGQAIASINPKKDKNSATFDVQTKEKPGTVAGKLDYRVINKK</sequence>
<keyword evidence="2" id="KW-0732">Signal</keyword>
<dbReference type="PROSITE" id="PS51257">
    <property type="entry name" value="PROKAR_LIPOPROTEIN"/>
    <property type="match status" value="1"/>
</dbReference>
<feature type="coiled-coil region" evidence="1">
    <location>
        <begin position="114"/>
        <end position="141"/>
    </location>
</feature>
<gene>
    <name evidence="3" type="ORF">I8J31_06610</name>
</gene>
<dbReference type="RefSeq" id="WP_199467493.1">
    <property type="nucleotide sequence ID" value="NZ_JAEMNX010000005.1"/>
</dbReference>
<dbReference type="EMBL" id="JAEMNX010000005">
    <property type="protein sequence ID" value="MBJ7537351.1"/>
    <property type="molecule type" value="Genomic_DNA"/>
</dbReference>
<protein>
    <recommendedName>
        <fullName evidence="5">Lipoprotein</fullName>
    </recommendedName>
</protein>
<organism evidence="3 4">
    <name type="scientific">Marinomonas transparens</name>
    <dbReference type="NCBI Taxonomy" id="2795388"/>
    <lineage>
        <taxon>Bacteria</taxon>
        <taxon>Pseudomonadati</taxon>
        <taxon>Pseudomonadota</taxon>
        <taxon>Gammaproteobacteria</taxon>
        <taxon>Oceanospirillales</taxon>
        <taxon>Oceanospirillaceae</taxon>
        <taxon>Marinomonas</taxon>
    </lineage>
</organism>
<evidence type="ECO:0000256" key="2">
    <source>
        <dbReference type="SAM" id="SignalP"/>
    </source>
</evidence>